<organism evidence="3 4">
    <name type="scientific">Nonomuraea typhae</name>
    <dbReference type="NCBI Taxonomy" id="2603600"/>
    <lineage>
        <taxon>Bacteria</taxon>
        <taxon>Bacillati</taxon>
        <taxon>Actinomycetota</taxon>
        <taxon>Actinomycetes</taxon>
        <taxon>Streptosporangiales</taxon>
        <taxon>Streptosporangiaceae</taxon>
        <taxon>Nonomuraea</taxon>
    </lineage>
</organism>
<feature type="compositionally biased region" description="Pro residues" evidence="1">
    <location>
        <begin position="350"/>
        <end position="359"/>
    </location>
</feature>
<gene>
    <name evidence="3" type="ORF">ACIBG2_23920</name>
</gene>
<keyword evidence="4" id="KW-1185">Reference proteome</keyword>
<reference evidence="3 4" key="1">
    <citation type="submission" date="2024-10" db="EMBL/GenBank/DDBJ databases">
        <title>The Natural Products Discovery Center: Release of the First 8490 Sequenced Strains for Exploring Actinobacteria Biosynthetic Diversity.</title>
        <authorList>
            <person name="Kalkreuter E."/>
            <person name="Kautsar S.A."/>
            <person name="Yang D."/>
            <person name="Bader C.D."/>
            <person name="Teijaro C.N."/>
            <person name="Fluegel L."/>
            <person name="Davis C.M."/>
            <person name="Simpson J.R."/>
            <person name="Lauterbach L."/>
            <person name="Steele A.D."/>
            <person name="Gui C."/>
            <person name="Meng S."/>
            <person name="Li G."/>
            <person name="Viehrig K."/>
            <person name="Ye F."/>
            <person name="Su P."/>
            <person name="Kiefer A.F."/>
            <person name="Nichols A."/>
            <person name="Cepeda A.J."/>
            <person name="Yan W."/>
            <person name="Fan B."/>
            <person name="Jiang Y."/>
            <person name="Adhikari A."/>
            <person name="Zheng C.-J."/>
            <person name="Schuster L."/>
            <person name="Cowan T.M."/>
            <person name="Smanski M.J."/>
            <person name="Chevrette M.G."/>
            <person name="De Carvalho L.P.S."/>
            <person name="Shen B."/>
        </authorList>
    </citation>
    <scope>NUCLEOTIDE SEQUENCE [LARGE SCALE GENOMIC DNA]</scope>
    <source>
        <strain evidence="3 4">NPDC050545</strain>
    </source>
</reference>
<evidence type="ECO:0000313" key="3">
    <source>
        <dbReference type="EMBL" id="MFI6500447.1"/>
    </source>
</evidence>
<keyword evidence="2" id="KW-0472">Membrane</keyword>
<feature type="region of interest" description="Disordered" evidence="1">
    <location>
        <begin position="278"/>
        <end position="359"/>
    </location>
</feature>
<protein>
    <submittedName>
        <fullName evidence="3">Uncharacterized protein</fullName>
    </submittedName>
</protein>
<evidence type="ECO:0000313" key="4">
    <source>
        <dbReference type="Proteomes" id="UP001612741"/>
    </source>
</evidence>
<feature type="transmembrane region" description="Helical" evidence="2">
    <location>
        <begin position="126"/>
        <end position="144"/>
    </location>
</feature>
<accession>A0ABW7YXM4</accession>
<feature type="transmembrane region" description="Helical" evidence="2">
    <location>
        <begin position="102"/>
        <end position="120"/>
    </location>
</feature>
<proteinExistence type="predicted"/>
<comment type="caution">
    <text evidence="3">The sequence shown here is derived from an EMBL/GenBank/DDBJ whole genome shotgun (WGS) entry which is preliminary data.</text>
</comment>
<keyword evidence="2" id="KW-0812">Transmembrane</keyword>
<dbReference type="Proteomes" id="UP001612741">
    <property type="component" value="Unassembled WGS sequence"/>
</dbReference>
<sequence length="359" mass="38560">MTPDQYAQAVREALADHPDREELLEDLDDHLAEIATESDLPLEERLGPPAAYAEEIVAAYDGRPQSSRPRRRPLAGALTWLRAQAVYREAAAFLPELRPGWWVLRGYVLAMFVSSFLGYPRLAPESLVDVLLVIGAVLGSIWYGRRASGQALRWVTAVVNTLIGIVILGGMTVASEWNRRVDDPPSSSYAPERIAMGSVSALDEGIYNIKPYAKDGTPLTDVLLYDQDGKPIVTEPGRWGYRVDRACGEPVLNRFPLPLVEENPEVQVDENGNAIAPTATAAPCASPSPVTAMPTPSESKPAPSASKPAESVPSASKPAEAAPSEGKPAKPTPSESKPAESVPSESKPADPTPKPTKSR</sequence>
<evidence type="ECO:0000256" key="1">
    <source>
        <dbReference type="SAM" id="MobiDB-lite"/>
    </source>
</evidence>
<feature type="transmembrane region" description="Helical" evidence="2">
    <location>
        <begin position="151"/>
        <end position="174"/>
    </location>
</feature>
<feature type="compositionally biased region" description="Low complexity" evidence="1">
    <location>
        <begin position="278"/>
        <end position="325"/>
    </location>
</feature>
<dbReference type="EMBL" id="JBITGY010000006">
    <property type="protein sequence ID" value="MFI6500447.1"/>
    <property type="molecule type" value="Genomic_DNA"/>
</dbReference>
<keyword evidence="2" id="KW-1133">Transmembrane helix</keyword>
<evidence type="ECO:0000256" key="2">
    <source>
        <dbReference type="SAM" id="Phobius"/>
    </source>
</evidence>
<dbReference type="RefSeq" id="WP_397084351.1">
    <property type="nucleotide sequence ID" value="NZ_JBITGY010000006.1"/>
</dbReference>
<name>A0ABW7YXM4_9ACTN</name>